<dbReference type="Gene3D" id="6.10.250.730">
    <property type="match status" value="1"/>
</dbReference>
<reference evidence="1 2" key="1">
    <citation type="submission" date="2024-01" db="EMBL/GenBank/DDBJ databases">
        <title>New evidence supports the origin of RcGTA from prophage.</title>
        <authorList>
            <person name="Xu Y."/>
            <person name="Liu B."/>
            <person name="Chen F."/>
        </authorList>
    </citation>
    <scope>NUCLEOTIDE SEQUENCE [LARGE SCALE GENOMIC DNA]</scope>
    <source>
        <strain evidence="1 2">CBW1107-2</strain>
    </source>
</reference>
<organism evidence="1 2">
    <name type="scientific">Neoaquamicrobium sediminum</name>
    <dbReference type="NCBI Taxonomy" id="1849104"/>
    <lineage>
        <taxon>Bacteria</taxon>
        <taxon>Pseudomonadati</taxon>
        <taxon>Pseudomonadota</taxon>
        <taxon>Alphaproteobacteria</taxon>
        <taxon>Hyphomicrobiales</taxon>
        <taxon>Phyllobacteriaceae</taxon>
        <taxon>Neoaquamicrobium</taxon>
    </lineage>
</organism>
<dbReference type="EMBL" id="JAZHFV010000011">
    <property type="protein sequence ID" value="MEX4010299.1"/>
    <property type="molecule type" value="Genomic_DNA"/>
</dbReference>
<evidence type="ECO:0000313" key="1">
    <source>
        <dbReference type="EMBL" id="MEX4010299.1"/>
    </source>
</evidence>
<protein>
    <submittedName>
        <fullName evidence="1">DUF982 domain-containing protein</fullName>
    </submittedName>
</protein>
<accession>A0ABV3X0B1</accession>
<gene>
    <name evidence="1" type="ORF">V1479_23550</name>
</gene>
<evidence type="ECO:0000313" key="2">
    <source>
        <dbReference type="Proteomes" id="UP001559025"/>
    </source>
</evidence>
<name>A0ABV3X0B1_9HYPH</name>
<proteinExistence type="predicted"/>
<dbReference type="Pfam" id="PF06169">
    <property type="entry name" value="DUF982"/>
    <property type="match status" value="1"/>
</dbReference>
<dbReference type="InterPro" id="IPR010385">
    <property type="entry name" value="DUF982"/>
</dbReference>
<dbReference type="Proteomes" id="UP001559025">
    <property type="component" value="Unassembled WGS sequence"/>
</dbReference>
<dbReference type="RefSeq" id="WP_368805010.1">
    <property type="nucleotide sequence ID" value="NZ_JAZHFV010000011.1"/>
</dbReference>
<comment type="caution">
    <text evidence="1">The sequence shown here is derived from an EMBL/GenBank/DDBJ whole genome shotgun (WGS) entry which is preliminary data.</text>
</comment>
<keyword evidence="2" id="KW-1185">Reference proteome</keyword>
<sequence>MKDWWDEPVRVVISDRGIRNVERLEKAAEMLLGEWPEQNGPAYANAKEALSKALQDPSSDSARAAARMAFAAAADEAGILRE</sequence>